<evidence type="ECO:0000256" key="6">
    <source>
        <dbReference type="ARBA" id="ARBA00023125"/>
    </source>
</evidence>
<dbReference type="GO" id="GO:0006313">
    <property type="term" value="P:DNA transposition"/>
    <property type="evidence" value="ECO:0007669"/>
    <property type="project" value="UniProtKB-UniRule"/>
</dbReference>
<gene>
    <name evidence="9" type="primary">xerC</name>
    <name evidence="12" type="ORF">D477_002276</name>
</gene>
<dbReference type="Pfam" id="PF00589">
    <property type="entry name" value="Phage_integrase"/>
    <property type="match status" value="1"/>
</dbReference>
<dbReference type="InterPro" id="IPR004107">
    <property type="entry name" value="Integrase_SAM-like_N"/>
</dbReference>
<proteinExistence type="inferred from homology"/>
<protein>
    <recommendedName>
        <fullName evidence="9">Tyrosine recombinase XerC</fullName>
    </recommendedName>
</protein>
<name>N1V6V8_9MICC</name>
<evidence type="ECO:0000256" key="9">
    <source>
        <dbReference type="HAMAP-Rule" id="MF_01808"/>
    </source>
</evidence>
<accession>N1V6V8</accession>
<dbReference type="InterPro" id="IPR013762">
    <property type="entry name" value="Integrase-like_cat_sf"/>
</dbReference>
<comment type="subunit">
    <text evidence="9">Forms a cyclic heterotetrameric complex composed of two molecules of XerC and two molecules of XerD.</text>
</comment>
<comment type="subcellular location">
    <subcellularLocation>
        <location evidence="1 9">Cytoplasm</location>
    </subcellularLocation>
</comment>
<dbReference type="InterPro" id="IPR050090">
    <property type="entry name" value="Tyrosine_recombinase_XerCD"/>
</dbReference>
<evidence type="ECO:0000313" key="13">
    <source>
        <dbReference type="Proteomes" id="UP000010729"/>
    </source>
</evidence>
<dbReference type="InterPro" id="IPR044068">
    <property type="entry name" value="CB"/>
</dbReference>
<sequence>MTDRQHRAEPAEADDLPPAFASALAAFARYLRAERARSEHTVRAYLGDVAHLLEFAAKGSARQLTDVGLAVLRSWLGDMNAAGLARATLARRAAAARTFLAWALREELITEDPSQRLRAPKKQSALPEVLQQRQLDQLFGGLAERAAEGSPVALRDRAMVELLYATGVRVSELAGLDMDDVDHDRRIVRVLGKGNKERAVPFGIPAATAVDDWLRRGRGRLATTLSGTALFLGRRGGRIDPRQIRSVAAELFSVLPDTAARGPHALRHSAATHLLDGGADLRAVQEILGHTSLATTQLYTHVSVERLNSSYRQAHPRA</sequence>
<dbReference type="GO" id="GO:0007059">
    <property type="term" value="P:chromosome segregation"/>
    <property type="evidence" value="ECO:0007669"/>
    <property type="project" value="UniProtKB-UniRule"/>
</dbReference>
<dbReference type="InterPro" id="IPR023009">
    <property type="entry name" value="Tyrosine_recombinase_XerC/XerD"/>
</dbReference>
<evidence type="ECO:0000313" key="12">
    <source>
        <dbReference type="EMBL" id="EMY35822.1"/>
    </source>
</evidence>
<comment type="caution">
    <text evidence="12">The sequence shown here is derived from an EMBL/GenBank/DDBJ whole genome shotgun (WGS) entry which is preliminary data.</text>
</comment>
<keyword evidence="4 9" id="KW-0159">Chromosome partition</keyword>
<dbReference type="InterPro" id="IPR010998">
    <property type="entry name" value="Integrase_recombinase_N"/>
</dbReference>
<dbReference type="Gene3D" id="1.10.443.10">
    <property type="entry name" value="Intergrase catalytic core"/>
    <property type="match status" value="1"/>
</dbReference>
<dbReference type="CDD" id="cd00798">
    <property type="entry name" value="INT_XerDC_C"/>
    <property type="match status" value="1"/>
</dbReference>
<evidence type="ECO:0000256" key="2">
    <source>
        <dbReference type="ARBA" id="ARBA00022490"/>
    </source>
</evidence>
<dbReference type="GO" id="GO:0003677">
    <property type="term" value="F:DNA binding"/>
    <property type="evidence" value="ECO:0007669"/>
    <property type="project" value="UniProtKB-UniRule"/>
</dbReference>
<organism evidence="12 13">
    <name type="scientific">Arthrobacter crystallopoietes BAB-32</name>
    <dbReference type="NCBI Taxonomy" id="1246476"/>
    <lineage>
        <taxon>Bacteria</taxon>
        <taxon>Bacillati</taxon>
        <taxon>Actinomycetota</taxon>
        <taxon>Actinomycetes</taxon>
        <taxon>Micrococcales</taxon>
        <taxon>Micrococcaceae</taxon>
        <taxon>Crystallibacter</taxon>
    </lineage>
</organism>
<keyword evidence="13" id="KW-1185">Reference proteome</keyword>
<feature type="domain" description="Tyr recombinase" evidence="10">
    <location>
        <begin position="125"/>
        <end position="312"/>
    </location>
</feature>
<feature type="domain" description="Core-binding (CB)" evidence="11">
    <location>
        <begin position="18"/>
        <end position="104"/>
    </location>
</feature>
<feature type="active site" evidence="9">
    <location>
        <position position="169"/>
    </location>
</feature>
<dbReference type="GO" id="GO:0051301">
    <property type="term" value="P:cell division"/>
    <property type="evidence" value="ECO:0007669"/>
    <property type="project" value="UniProtKB-KW"/>
</dbReference>
<reference evidence="12 13" key="1">
    <citation type="journal article" date="2013" name="Genome Announc.">
        <title>Draft Genome Sequence of Arthrobacter crystallopoietes Strain BAB-32, Revealing Genes for Bioremediation.</title>
        <authorList>
            <person name="Joshi M.N."/>
            <person name="Pandit A.S."/>
            <person name="Sharma A."/>
            <person name="Pandya R.V."/>
            <person name="Desai S.M."/>
            <person name="Saxena A.K."/>
            <person name="Bagatharia S.B."/>
        </authorList>
    </citation>
    <scope>NUCLEOTIDE SEQUENCE [LARGE SCALE GENOMIC DNA]</scope>
    <source>
        <strain evidence="12 13">BAB-32</strain>
    </source>
</reference>
<dbReference type="GO" id="GO:0009037">
    <property type="term" value="F:tyrosine-based site-specific recombinase activity"/>
    <property type="evidence" value="ECO:0007669"/>
    <property type="project" value="UniProtKB-UniRule"/>
</dbReference>
<keyword evidence="3 9" id="KW-0132">Cell division</keyword>
<evidence type="ECO:0000256" key="7">
    <source>
        <dbReference type="ARBA" id="ARBA00023172"/>
    </source>
</evidence>
<dbReference type="PROSITE" id="PS51898">
    <property type="entry name" value="TYR_RECOMBINASE"/>
    <property type="match status" value="1"/>
</dbReference>
<dbReference type="InterPro" id="IPR011010">
    <property type="entry name" value="DNA_brk_join_enz"/>
</dbReference>
<dbReference type="PANTHER" id="PTHR30349:SF77">
    <property type="entry name" value="TYROSINE RECOMBINASE XERC"/>
    <property type="match status" value="1"/>
</dbReference>
<feature type="active site" evidence="9">
    <location>
        <position position="267"/>
    </location>
</feature>
<feature type="active site" evidence="9">
    <location>
        <position position="290"/>
    </location>
</feature>
<dbReference type="HAMAP" id="MF_01808">
    <property type="entry name" value="Recomb_XerC_XerD"/>
    <property type="match status" value="1"/>
</dbReference>
<evidence type="ECO:0000256" key="1">
    <source>
        <dbReference type="ARBA" id="ARBA00004496"/>
    </source>
</evidence>
<feature type="active site" evidence="9">
    <location>
        <position position="264"/>
    </location>
</feature>
<dbReference type="AlphaFoldDB" id="N1V6V8"/>
<comment type="function">
    <text evidence="9">Site-specific tyrosine recombinase, which acts by catalyzing the cutting and rejoining of the recombining DNA molecules. The XerC-XerD complex is essential to convert dimers of the bacterial chromosome into monomers to permit their segregation at cell division. It also contributes to the segregational stability of plasmids.</text>
</comment>
<dbReference type="PANTHER" id="PTHR30349">
    <property type="entry name" value="PHAGE INTEGRASE-RELATED"/>
    <property type="match status" value="1"/>
</dbReference>
<feature type="active site" description="O-(3'-phospho-DNA)-tyrosine intermediate" evidence="9">
    <location>
        <position position="299"/>
    </location>
</feature>
<dbReference type="RefSeq" id="WP_005266833.1">
    <property type="nucleotide sequence ID" value="NZ_ANPE02000060.1"/>
</dbReference>
<evidence type="ECO:0000259" key="10">
    <source>
        <dbReference type="PROSITE" id="PS51898"/>
    </source>
</evidence>
<feature type="active site" evidence="9">
    <location>
        <position position="193"/>
    </location>
</feature>
<dbReference type="Gene3D" id="1.10.150.130">
    <property type="match status" value="1"/>
</dbReference>
<evidence type="ECO:0000259" key="11">
    <source>
        <dbReference type="PROSITE" id="PS51900"/>
    </source>
</evidence>
<dbReference type="InterPro" id="IPR002104">
    <property type="entry name" value="Integrase_catalytic"/>
</dbReference>
<dbReference type="Proteomes" id="UP000010729">
    <property type="component" value="Unassembled WGS sequence"/>
</dbReference>
<dbReference type="Pfam" id="PF02899">
    <property type="entry name" value="Phage_int_SAM_1"/>
    <property type="match status" value="1"/>
</dbReference>
<dbReference type="PROSITE" id="PS51900">
    <property type="entry name" value="CB"/>
    <property type="match status" value="1"/>
</dbReference>
<keyword evidence="8 9" id="KW-0131">Cell cycle</keyword>
<evidence type="ECO:0000256" key="3">
    <source>
        <dbReference type="ARBA" id="ARBA00022618"/>
    </source>
</evidence>
<keyword evidence="2 9" id="KW-0963">Cytoplasm</keyword>
<keyword evidence="7 9" id="KW-0233">DNA recombination</keyword>
<dbReference type="OrthoDB" id="9801717at2"/>
<dbReference type="EMBL" id="ANPE02000060">
    <property type="protein sequence ID" value="EMY35822.1"/>
    <property type="molecule type" value="Genomic_DNA"/>
</dbReference>
<keyword evidence="6 9" id="KW-0238">DNA-binding</keyword>
<comment type="similarity">
    <text evidence="9">Belongs to the 'phage' integrase family. XerC subfamily.</text>
</comment>
<dbReference type="SUPFAM" id="SSF56349">
    <property type="entry name" value="DNA breaking-rejoining enzymes"/>
    <property type="match status" value="1"/>
</dbReference>
<evidence type="ECO:0000256" key="5">
    <source>
        <dbReference type="ARBA" id="ARBA00022908"/>
    </source>
</evidence>
<dbReference type="GO" id="GO:0005737">
    <property type="term" value="C:cytoplasm"/>
    <property type="evidence" value="ECO:0007669"/>
    <property type="project" value="UniProtKB-SubCell"/>
</dbReference>
<evidence type="ECO:0000256" key="4">
    <source>
        <dbReference type="ARBA" id="ARBA00022829"/>
    </source>
</evidence>
<evidence type="ECO:0000256" key="8">
    <source>
        <dbReference type="ARBA" id="ARBA00023306"/>
    </source>
</evidence>
<keyword evidence="5 9" id="KW-0229">DNA integration</keyword>